<reference evidence="1" key="2">
    <citation type="submission" date="2023-07" db="EMBL/GenBank/DDBJ databases">
        <authorList>
            <person name="Zhang M."/>
            <person name="Zhou G."/>
        </authorList>
    </citation>
    <scope>NUCLEOTIDE SEQUENCE</scope>
    <source>
        <strain evidence="1">BJSY19SF1-2</strain>
    </source>
</reference>
<dbReference type="Proteomes" id="UP001283691">
    <property type="component" value="Unassembled WGS sequence"/>
</dbReference>
<name>A0AAW9DAS8_9BACT</name>
<accession>A0AAW9DAS8</accession>
<dbReference type="EMBL" id="JAUQUR010000002">
    <property type="protein sequence ID" value="MDX4069236.1"/>
    <property type="molecule type" value="Genomic_DNA"/>
</dbReference>
<evidence type="ECO:0000313" key="2">
    <source>
        <dbReference type="Proteomes" id="UP001283691"/>
    </source>
</evidence>
<proteinExistence type="predicted"/>
<comment type="caution">
    <text evidence="1">The sequence shown here is derived from an EMBL/GenBank/DDBJ whole genome shotgun (WGS) entry which is preliminary data.</text>
</comment>
<sequence length="47" mass="5640">MKFGKYIFESFEEFQNIQKLALENGIGTVKEFFEFLRANYSQKLIKN</sequence>
<organism evidence="1 2">
    <name type="scientific">Aliarcobacter skirrowii</name>
    <dbReference type="NCBI Taxonomy" id="28200"/>
    <lineage>
        <taxon>Bacteria</taxon>
        <taxon>Pseudomonadati</taxon>
        <taxon>Campylobacterota</taxon>
        <taxon>Epsilonproteobacteria</taxon>
        <taxon>Campylobacterales</taxon>
        <taxon>Arcobacteraceae</taxon>
        <taxon>Aliarcobacter</taxon>
    </lineage>
</organism>
<reference evidence="1" key="1">
    <citation type="journal article" date="2023" name="Front. Microbiol.">
        <title>Genomic diversity and taxonomic marker for Arcobacter species.</title>
        <authorList>
            <person name="Zhou G."/>
            <person name="Gu Y."/>
            <person name="Wang H."/>
            <person name="Chen X."/>
            <person name="Zhang X."/>
            <person name="Shao Z."/>
            <person name="Yan X."/>
            <person name="Zhang J."/>
            <person name="Zhang M."/>
        </authorList>
    </citation>
    <scope>NUCLEOTIDE SEQUENCE</scope>
    <source>
        <strain evidence="1">BJSY19SF1-2</strain>
    </source>
</reference>
<protein>
    <submittedName>
        <fullName evidence="1">Uncharacterized protein</fullName>
    </submittedName>
</protein>
<dbReference type="RefSeq" id="WP_319047965.1">
    <property type="nucleotide sequence ID" value="NZ_JAUQUR010000002.1"/>
</dbReference>
<dbReference type="AlphaFoldDB" id="A0AAW9DAS8"/>
<gene>
    <name evidence="1" type="ORF">Q6A80_05795</name>
</gene>
<evidence type="ECO:0000313" key="1">
    <source>
        <dbReference type="EMBL" id="MDX4069236.1"/>
    </source>
</evidence>